<dbReference type="InterPro" id="IPR046367">
    <property type="entry name" value="GapR-like_DNA-bd"/>
</dbReference>
<dbReference type="GO" id="GO:0003677">
    <property type="term" value="F:DNA binding"/>
    <property type="evidence" value="ECO:0007669"/>
    <property type="project" value="InterPro"/>
</dbReference>
<name>A0A023D7N0_ACIMT</name>
<evidence type="ECO:0000313" key="5">
    <source>
        <dbReference type="Proteomes" id="UP000019760"/>
    </source>
</evidence>
<keyword evidence="5" id="KW-1185">Reference proteome</keyword>
<evidence type="ECO:0000259" key="3">
    <source>
        <dbReference type="Pfam" id="PF10073"/>
    </source>
</evidence>
<feature type="domain" description="GapR-like DNA-binding" evidence="3">
    <location>
        <begin position="9"/>
        <end position="77"/>
    </location>
</feature>
<reference evidence="5" key="1">
    <citation type="journal article" date="2014" name="FEMS Microbiol. Lett.">
        <title>Draft Genomic DNA Sequence of the Facultatively Methylotrophic Bacterium Acidomonas methanolica type strain MB58.</title>
        <authorList>
            <person name="Higashiura N."/>
            <person name="Hadano H."/>
            <person name="Hirakawa H."/>
            <person name="Matsutani M."/>
            <person name="Takabe S."/>
            <person name="Matsushita K."/>
            <person name="Azuma Y."/>
        </authorList>
    </citation>
    <scope>NUCLEOTIDE SEQUENCE [LARGE SCALE GENOMIC DNA]</scope>
    <source>
        <strain evidence="5">MB58</strain>
    </source>
</reference>
<gene>
    <name evidence="4" type="ORF">Amme_076_008</name>
</gene>
<organism evidence="4 5">
    <name type="scientific">Acidomonas methanolica NBRC 104435</name>
    <dbReference type="NCBI Taxonomy" id="1231351"/>
    <lineage>
        <taxon>Bacteria</taxon>
        <taxon>Pseudomonadati</taxon>
        <taxon>Pseudomonadota</taxon>
        <taxon>Alphaproteobacteria</taxon>
        <taxon>Acetobacterales</taxon>
        <taxon>Acetobacteraceae</taxon>
        <taxon>Acidomonas</taxon>
    </lineage>
</organism>
<protein>
    <recommendedName>
        <fullName evidence="3">GapR-like DNA-binding domain-containing protein</fullName>
    </recommendedName>
</protein>
<sequence length="192" mass="21393">MNIPNSNMRLLSFVQRIERLNDEKKEIQDQIKSVKAEAKSAGFDPKVIAQMIKERDMTDAARQEWNALCEMYRAALGMLDGTPLGDAARKRMEGRDHEDDERDPDTPDMFDEADASEPAQPQRTLPDEARRMGADAFHAGRRVTDNPFGASDPARAAWDEGFCAESGSDGMDIPPAWRRSPPKKEKAEDAGG</sequence>
<evidence type="ECO:0000256" key="2">
    <source>
        <dbReference type="SAM" id="MobiDB-lite"/>
    </source>
</evidence>
<reference evidence="4 5" key="2">
    <citation type="journal article" date="2014" name="FEMS Microbiol. Lett.">
        <title>Draft genomic DNA sequence of the facultatively methylotrophic bacterium Acidomonas methanolica type strain MB58.</title>
        <authorList>
            <person name="Higashiura N."/>
            <person name="Hadano H."/>
            <person name="Hirakawa H."/>
            <person name="Matsutani M."/>
            <person name="Takabe S."/>
            <person name="Matsushita K."/>
            <person name="Azuma Y."/>
        </authorList>
    </citation>
    <scope>NUCLEOTIDE SEQUENCE [LARGE SCALE GENOMIC DNA]</scope>
    <source>
        <strain evidence="4 5">MB58</strain>
    </source>
</reference>
<dbReference type="AlphaFoldDB" id="A0A023D7N0"/>
<feature type="compositionally biased region" description="Basic and acidic residues" evidence="2">
    <location>
        <begin position="182"/>
        <end position="192"/>
    </location>
</feature>
<comment type="caution">
    <text evidence="4">The sequence shown here is derived from an EMBL/GenBank/DDBJ whole genome shotgun (WGS) entry which is preliminary data.</text>
</comment>
<evidence type="ECO:0000256" key="1">
    <source>
        <dbReference type="SAM" id="Coils"/>
    </source>
</evidence>
<dbReference type="EMBL" id="BAND01000076">
    <property type="protein sequence ID" value="GAJ29715.1"/>
    <property type="molecule type" value="Genomic_DNA"/>
</dbReference>
<dbReference type="Pfam" id="PF10073">
    <property type="entry name" value="GapR_DNA-bd"/>
    <property type="match status" value="1"/>
</dbReference>
<feature type="region of interest" description="Disordered" evidence="2">
    <location>
        <begin position="89"/>
        <end position="192"/>
    </location>
</feature>
<proteinExistence type="predicted"/>
<feature type="compositionally biased region" description="Acidic residues" evidence="2">
    <location>
        <begin position="98"/>
        <end position="115"/>
    </location>
</feature>
<evidence type="ECO:0000313" key="4">
    <source>
        <dbReference type="EMBL" id="GAJ29715.1"/>
    </source>
</evidence>
<keyword evidence="1" id="KW-0175">Coiled coil</keyword>
<accession>A0A023D7N0</accession>
<dbReference type="Proteomes" id="UP000019760">
    <property type="component" value="Unassembled WGS sequence"/>
</dbReference>
<feature type="coiled-coil region" evidence="1">
    <location>
        <begin position="10"/>
        <end position="37"/>
    </location>
</feature>